<dbReference type="EMBL" id="NDXJ01000002">
    <property type="protein sequence ID" value="OSP90480.1"/>
    <property type="molecule type" value="Genomic_DNA"/>
</dbReference>
<sequence length="324" mass="36778">MGMAKHQLLNKYKYQLNEAVERRSVGLEREYQRRINDEATVVTNLYPKLFNQSELGGSADPLFMVMTQQIKQLRAGIAQNSLQLTILKQALSDDERSHLVKRLVVDEIIYTNAIEDVSVDATELEAVVNNPVKRVIARLSGSARRYLAVSNRAPLEIAKLLDFRVIYDDLLENEIGNADLPDGRLFRDREVRIGTPFETTHEPPKTEIEINEVLEAVISFRNTLSVDPVFKAIITHFMFENTHPFNDGNGRFGRYVLASDLAQSLDELTGLSISTEISKNVRKYYKAFQEASRPSNRAEATLFVQEMLAIIIAAQQRMIAYLSN</sequence>
<dbReference type="Pfam" id="PF02661">
    <property type="entry name" value="Fic"/>
    <property type="match status" value="1"/>
</dbReference>
<dbReference type="AlphaFoldDB" id="A0A1X4JNX0"/>
<dbReference type="SUPFAM" id="SSF140931">
    <property type="entry name" value="Fic-like"/>
    <property type="match status" value="1"/>
</dbReference>
<dbReference type="Gene3D" id="1.10.3290.10">
    <property type="entry name" value="Fido-like domain"/>
    <property type="match status" value="1"/>
</dbReference>
<organism evidence="1 2">
    <name type="scientific">Weissella cibaria</name>
    <dbReference type="NCBI Taxonomy" id="137591"/>
    <lineage>
        <taxon>Bacteria</taxon>
        <taxon>Bacillati</taxon>
        <taxon>Bacillota</taxon>
        <taxon>Bacilli</taxon>
        <taxon>Lactobacillales</taxon>
        <taxon>Lactobacillaceae</taxon>
        <taxon>Weissella</taxon>
    </lineage>
</organism>
<accession>A0A1X4JNX0</accession>
<dbReference type="OrthoDB" id="9813719at2"/>
<proteinExistence type="predicted"/>
<protein>
    <submittedName>
        <fullName evidence="1">Uncharacterized protein</fullName>
    </submittedName>
</protein>
<dbReference type="PANTHER" id="PTHR13504">
    <property type="entry name" value="FIDO DOMAIN-CONTAINING PROTEIN DDB_G0283145"/>
    <property type="match status" value="1"/>
</dbReference>
<dbReference type="PROSITE" id="PS51459">
    <property type="entry name" value="FIDO"/>
    <property type="match status" value="1"/>
</dbReference>
<evidence type="ECO:0000313" key="2">
    <source>
        <dbReference type="Proteomes" id="UP000193588"/>
    </source>
</evidence>
<name>A0A1X4JNX0_9LACO</name>
<gene>
    <name evidence="1" type="ORF">B9D04_01635</name>
</gene>
<evidence type="ECO:0000313" key="1">
    <source>
        <dbReference type="EMBL" id="OSP90480.1"/>
    </source>
</evidence>
<dbReference type="InterPro" id="IPR040198">
    <property type="entry name" value="Fido_containing"/>
</dbReference>
<dbReference type="InterPro" id="IPR003812">
    <property type="entry name" value="Fido"/>
</dbReference>
<dbReference type="InterPro" id="IPR036597">
    <property type="entry name" value="Fido-like_dom_sf"/>
</dbReference>
<dbReference type="PANTHER" id="PTHR13504:SF40">
    <property type="entry name" value="FIDO DOMAIN-CONTAINING PROTEIN"/>
    <property type="match status" value="1"/>
</dbReference>
<dbReference type="Proteomes" id="UP000193588">
    <property type="component" value="Unassembled WGS sequence"/>
</dbReference>
<comment type="caution">
    <text evidence="1">The sequence shown here is derived from an EMBL/GenBank/DDBJ whole genome shotgun (WGS) entry which is preliminary data.</text>
</comment>
<reference evidence="1 2" key="1">
    <citation type="submission" date="2017-04" db="EMBL/GenBank/DDBJ databases">
        <title>The genome sequence of Weissella cibaria isolated from wild Drosophila.</title>
        <authorList>
            <person name="Ricks N.J."/>
            <person name="Carroll C."/>
            <person name="Walters A."/>
            <person name="Newell P.D."/>
            <person name="Chaston J.M."/>
        </authorList>
    </citation>
    <scope>NUCLEOTIDE SEQUENCE [LARGE SCALE GENOMIC DNA]</scope>
    <source>
        <strain evidence="1 2">DmW_103</strain>
    </source>
</reference>